<name>A0A1G6QYF3_9PSEU</name>
<protein>
    <submittedName>
        <fullName evidence="8">p-methyltransferase</fullName>
    </submittedName>
</protein>
<evidence type="ECO:0000259" key="6">
    <source>
        <dbReference type="PROSITE" id="PS51332"/>
    </source>
</evidence>
<reference evidence="9" key="1">
    <citation type="submission" date="2016-10" db="EMBL/GenBank/DDBJ databases">
        <authorList>
            <person name="Varghese N."/>
            <person name="Submissions S."/>
        </authorList>
    </citation>
    <scope>NUCLEOTIDE SEQUENCE [LARGE SCALE GENOMIC DNA]</scope>
    <source>
        <strain evidence="9">IBRC-M 10403</strain>
    </source>
</reference>
<keyword evidence="8" id="KW-0808">Transferase</keyword>
<evidence type="ECO:0000256" key="3">
    <source>
        <dbReference type="ARBA" id="ARBA00022723"/>
    </source>
</evidence>
<dbReference type="InterPro" id="IPR023404">
    <property type="entry name" value="rSAM_horseshoe"/>
</dbReference>
<dbReference type="InterPro" id="IPR006158">
    <property type="entry name" value="Cobalamin-bd"/>
</dbReference>
<feature type="domain" description="Radical SAM core" evidence="7">
    <location>
        <begin position="241"/>
        <end position="456"/>
    </location>
</feature>
<dbReference type="InterPro" id="IPR051198">
    <property type="entry name" value="BchE-like"/>
</dbReference>
<dbReference type="Gene3D" id="3.80.30.20">
    <property type="entry name" value="tm_1862 like domain"/>
    <property type="match status" value="1"/>
</dbReference>
<dbReference type="SUPFAM" id="SSF52242">
    <property type="entry name" value="Cobalamin (vitamin B12)-binding domain"/>
    <property type="match status" value="1"/>
</dbReference>
<dbReference type="PANTHER" id="PTHR43409">
    <property type="entry name" value="ANAEROBIC MAGNESIUM-PROTOPORPHYRIN IX MONOMETHYL ESTER CYCLASE-RELATED"/>
    <property type="match status" value="1"/>
</dbReference>
<dbReference type="STRING" id="1271860.SAMN05216174_10620"/>
<keyword evidence="3" id="KW-0479">Metal-binding</keyword>
<dbReference type="PROSITE" id="PS51332">
    <property type="entry name" value="B12_BINDING"/>
    <property type="match status" value="1"/>
</dbReference>
<dbReference type="GO" id="GO:0031419">
    <property type="term" value="F:cobalamin binding"/>
    <property type="evidence" value="ECO:0007669"/>
    <property type="project" value="InterPro"/>
</dbReference>
<evidence type="ECO:0000313" key="9">
    <source>
        <dbReference type="Proteomes" id="UP000199501"/>
    </source>
</evidence>
<dbReference type="Proteomes" id="UP000199501">
    <property type="component" value="Unassembled WGS sequence"/>
</dbReference>
<keyword evidence="9" id="KW-1185">Reference proteome</keyword>
<dbReference type="GO" id="GO:0005829">
    <property type="term" value="C:cytosol"/>
    <property type="evidence" value="ECO:0007669"/>
    <property type="project" value="TreeGrafter"/>
</dbReference>
<dbReference type="EMBL" id="FMZZ01000006">
    <property type="protein sequence ID" value="SDC97004.1"/>
    <property type="molecule type" value="Genomic_DNA"/>
</dbReference>
<dbReference type="PANTHER" id="PTHR43409:SF16">
    <property type="entry name" value="SLR0320 PROTEIN"/>
    <property type="match status" value="1"/>
</dbReference>
<dbReference type="InterPro" id="IPR034466">
    <property type="entry name" value="Methyltransferase_Class_B"/>
</dbReference>
<gene>
    <name evidence="8" type="ORF">SAMN05216174_10620</name>
</gene>
<evidence type="ECO:0000256" key="5">
    <source>
        <dbReference type="ARBA" id="ARBA00023014"/>
    </source>
</evidence>
<keyword evidence="5" id="KW-0411">Iron-sulfur</keyword>
<comment type="cofactor">
    <cofactor evidence="1">
        <name>[4Fe-4S] cluster</name>
        <dbReference type="ChEBI" id="CHEBI:49883"/>
    </cofactor>
</comment>
<dbReference type="SFLD" id="SFLDG01123">
    <property type="entry name" value="methyltransferase_(Class_B)"/>
    <property type="match status" value="1"/>
</dbReference>
<dbReference type="GO" id="GO:0032259">
    <property type="term" value="P:methylation"/>
    <property type="evidence" value="ECO:0007669"/>
    <property type="project" value="UniProtKB-KW"/>
</dbReference>
<dbReference type="InterPro" id="IPR007197">
    <property type="entry name" value="rSAM"/>
</dbReference>
<dbReference type="InterPro" id="IPR006638">
    <property type="entry name" value="Elp3/MiaA/NifB-like_rSAM"/>
</dbReference>
<dbReference type="Pfam" id="PF04055">
    <property type="entry name" value="Radical_SAM"/>
    <property type="match status" value="1"/>
</dbReference>
<dbReference type="Pfam" id="PF02310">
    <property type="entry name" value="B12-binding"/>
    <property type="match status" value="1"/>
</dbReference>
<dbReference type="RefSeq" id="WP_175482818.1">
    <property type="nucleotide sequence ID" value="NZ_FMZZ01000006.1"/>
</dbReference>
<feature type="domain" description="B12-binding" evidence="6">
    <location>
        <begin position="61"/>
        <end position="200"/>
    </location>
</feature>
<dbReference type="GO" id="GO:0051539">
    <property type="term" value="F:4 iron, 4 sulfur cluster binding"/>
    <property type="evidence" value="ECO:0007669"/>
    <property type="project" value="UniProtKB-KW"/>
</dbReference>
<dbReference type="SFLD" id="SFLDG01082">
    <property type="entry name" value="B12-binding_domain_containing"/>
    <property type="match status" value="1"/>
</dbReference>
<dbReference type="AlphaFoldDB" id="A0A1G6QYF3"/>
<evidence type="ECO:0000259" key="7">
    <source>
        <dbReference type="PROSITE" id="PS51918"/>
    </source>
</evidence>
<dbReference type="SUPFAM" id="SSF102114">
    <property type="entry name" value="Radical SAM enzymes"/>
    <property type="match status" value="1"/>
</dbReference>
<dbReference type="InterPro" id="IPR031003">
    <property type="entry name" value="BcpD_PhpK_rSAM"/>
</dbReference>
<dbReference type="InterPro" id="IPR036724">
    <property type="entry name" value="Cobalamin-bd_sf"/>
</dbReference>
<dbReference type="SMART" id="SM00729">
    <property type="entry name" value="Elp3"/>
    <property type="match status" value="1"/>
</dbReference>
<organism evidence="8 9">
    <name type="scientific">Actinokineospora iranica</name>
    <dbReference type="NCBI Taxonomy" id="1271860"/>
    <lineage>
        <taxon>Bacteria</taxon>
        <taxon>Bacillati</taxon>
        <taxon>Actinomycetota</taxon>
        <taxon>Actinomycetes</taxon>
        <taxon>Pseudonocardiales</taxon>
        <taxon>Pseudonocardiaceae</taxon>
        <taxon>Actinokineospora</taxon>
    </lineage>
</organism>
<proteinExistence type="predicted"/>
<dbReference type="GO" id="GO:0046872">
    <property type="term" value="F:metal ion binding"/>
    <property type="evidence" value="ECO:0007669"/>
    <property type="project" value="UniProtKB-KW"/>
</dbReference>
<keyword evidence="2" id="KW-0949">S-adenosyl-L-methionine</keyword>
<dbReference type="NCBIfam" id="TIGR04479">
    <property type="entry name" value="bcpD_PhpK_rSAM"/>
    <property type="match status" value="1"/>
</dbReference>
<keyword evidence="4" id="KW-0408">Iron</keyword>
<evidence type="ECO:0000256" key="2">
    <source>
        <dbReference type="ARBA" id="ARBA00022691"/>
    </source>
</evidence>
<accession>A0A1G6QYF3</accession>
<dbReference type="CDD" id="cd01335">
    <property type="entry name" value="Radical_SAM"/>
    <property type="match status" value="1"/>
</dbReference>
<evidence type="ECO:0000256" key="4">
    <source>
        <dbReference type="ARBA" id="ARBA00023004"/>
    </source>
</evidence>
<dbReference type="SFLD" id="SFLDS00029">
    <property type="entry name" value="Radical_SAM"/>
    <property type="match status" value="1"/>
</dbReference>
<keyword evidence="8" id="KW-0489">Methyltransferase</keyword>
<evidence type="ECO:0000313" key="8">
    <source>
        <dbReference type="EMBL" id="SDC97004.1"/>
    </source>
</evidence>
<sequence>MTNLDCVLIGFNEIDFADFATAQEVFQESSGAYRELVTNSVLVGDRRLTYMDLLNKAMERTTGRPSALTAFEMPSLGVAYLASFLMRRGFGVGVVNFFNTGRDELAAMLAESPRAVAITTTYYVDDEPIRQIIRFIREHNPAVPIVVGGPRVHNLCSGQPPAVQDILLDSIGADVYIDESQGEATLAGVLTALREGGDLSKVPNLIYRGAPGQRSMDRTLKRPESNDLNENAVDWSYFEPGFYTPTTYLRTARSCSFGCAFCNYPAMAGPLTLSDLSTIENELRYLCEHGAQNLIVVDDTFNVPLPRFKQICRMMIENKFDLRWVSFFRCSNADDEAFDLMAEAGCMGVFLGIESGDQRILKNMTKFAKTDRYEYGIEQLTKRGLVTLASIVLGFPGENEESVQNTLDFVNRTQPTFYNVQLYYHDVLAPIEKQREKYGIEGSGYSWRHSSMSWQEAVEHKDDFVRGVTGSALMPLYGLSIWCIPYLLSKGLTMSQITEFTRAATQLVVKGLNADYLDPEEGIDSVVRALASA</sequence>
<dbReference type="PROSITE" id="PS51918">
    <property type="entry name" value="RADICAL_SAM"/>
    <property type="match status" value="1"/>
</dbReference>
<dbReference type="GO" id="GO:0008168">
    <property type="term" value="F:methyltransferase activity"/>
    <property type="evidence" value="ECO:0007669"/>
    <property type="project" value="UniProtKB-KW"/>
</dbReference>
<evidence type="ECO:0000256" key="1">
    <source>
        <dbReference type="ARBA" id="ARBA00001966"/>
    </source>
</evidence>
<dbReference type="InterPro" id="IPR058240">
    <property type="entry name" value="rSAM_sf"/>
</dbReference>